<proteinExistence type="predicted"/>
<name>A0A926NGS4_9BACL</name>
<dbReference type="EMBL" id="JACXAH010000016">
    <property type="protein sequence ID" value="MBD1373053.1"/>
    <property type="molecule type" value="Genomic_DNA"/>
</dbReference>
<sequence>MSIQQATYDRTKAVQYANKYWNSANPAFRQFDDDCTNYVSQCIHAGDLPMVYSSSKSKGWWYRRRGGLADTWSFSWAVAHSLFNYLKAGGPTGNTIEVSSPQQLRAGDVICYDWEGDGRWNHNAIVTGFDYYGNPLVNAHTYNSQYRDWRYLNSPAWTEKTKYAFFHIR</sequence>
<evidence type="ECO:0000313" key="3">
    <source>
        <dbReference type="Proteomes" id="UP000661691"/>
    </source>
</evidence>
<evidence type="ECO:0000259" key="1">
    <source>
        <dbReference type="Pfam" id="PF12671"/>
    </source>
</evidence>
<evidence type="ECO:0000313" key="2">
    <source>
        <dbReference type="EMBL" id="MBD1373053.1"/>
    </source>
</evidence>
<dbReference type="Pfam" id="PF12671">
    <property type="entry name" value="Amidase_6"/>
    <property type="match status" value="1"/>
</dbReference>
<dbReference type="Proteomes" id="UP000661691">
    <property type="component" value="Unassembled WGS sequence"/>
</dbReference>
<comment type="caution">
    <text evidence="2">The sequence shown here is derived from an EMBL/GenBank/DDBJ whole genome shotgun (WGS) entry which is preliminary data.</text>
</comment>
<dbReference type="AlphaFoldDB" id="A0A926NGS4"/>
<protein>
    <submittedName>
        <fullName evidence="2">Amidase domain-containing protein</fullName>
    </submittedName>
</protein>
<dbReference type="PANTHER" id="PTHR40032:SF1">
    <property type="entry name" value="EXPORTED PROTEIN"/>
    <property type="match status" value="1"/>
</dbReference>
<reference evidence="2" key="1">
    <citation type="submission" date="2020-09" db="EMBL/GenBank/DDBJ databases">
        <title>A novel bacterium of genus Hazenella, isolated from South China Sea.</title>
        <authorList>
            <person name="Huang H."/>
            <person name="Mo K."/>
            <person name="Hu Y."/>
        </authorList>
    </citation>
    <scope>NUCLEOTIDE SEQUENCE</scope>
    <source>
        <strain evidence="2">IB182357</strain>
    </source>
</reference>
<dbReference type="InterPro" id="IPR024301">
    <property type="entry name" value="Amidase_6"/>
</dbReference>
<feature type="domain" description="Putative amidase" evidence="1">
    <location>
        <begin position="8"/>
        <end position="160"/>
    </location>
</feature>
<accession>A0A926NGS4</accession>
<organism evidence="2 3">
    <name type="scientific">Polycladospora coralii</name>
    <dbReference type="NCBI Taxonomy" id="2771432"/>
    <lineage>
        <taxon>Bacteria</taxon>
        <taxon>Bacillati</taxon>
        <taxon>Bacillota</taxon>
        <taxon>Bacilli</taxon>
        <taxon>Bacillales</taxon>
        <taxon>Thermoactinomycetaceae</taxon>
        <taxon>Polycladospora</taxon>
    </lineage>
</organism>
<dbReference type="PANTHER" id="PTHR40032">
    <property type="entry name" value="EXPORTED PROTEIN-RELATED"/>
    <property type="match status" value="1"/>
</dbReference>
<dbReference type="RefSeq" id="WP_191138791.1">
    <property type="nucleotide sequence ID" value="NZ_JACXAG020000001.1"/>
</dbReference>
<gene>
    <name evidence="2" type="ORF">IC620_11885</name>
</gene>
<keyword evidence="3" id="KW-1185">Reference proteome</keyword>